<dbReference type="GO" id="GO:0043248">
    <property type="term" value="P:proteasome assembly"/>
    <property type="evidence" value="ECO:0007669"/>
    <property type="project" value="TreeGrafter"/>
</dbReference>
<keyword evidence="4" id="KW-0647">Proteasome</keyword>
<evidence type="ECO:0000313" key="4">
    <source>
        <dbReference type="EMBL" id="CDG68249.1"/>
    </source>
</evidence>
<dbReference type="Gene3D" id="3.40.50.10900">
    <property type="entry name" value="PAC-like subunit"/>
    <property type="match status" value="1"/>
</dbReference>
<evidence type="ECO:0000256" key="3">
    <source>
        <dbReference type="ARBA" id="ARBA00025745"/>
    </source>
</evidence>
<dbReference type="OrthoDB" id="10260712at2759"/>
<sequence>MEVKEKETESNFVFSNSVISGKWIGYTIIMTSVSFGNVSQLTTDLLLEHLDIVLLGFIIDDAVLPVTGPQPFSDDSHKLCASLEVFECREHSLIIVQQRAPFIKGRITAFCKKLFSWIDKSCFSKVVMYAGLSSHIRNDCDLQRDSFRFLTTDLELKKKMVDGLCWEEYSHKKTDGSITLPGSGIIKLVYEECNKRLLQFTALLVYCIPGYEFDDVILLLSRLQILLDMKFAIKSKPPSWNNYANENIF</sequence>
<dbReference type="PANTHER" id="PTHR12970">
    <property type="entry name" value="PROTEASOME ASSEMBLY CHAPERONE 2"/>
    <property type="match status" value="1"/>
</dbReference>
<name>T2M802_HYDVU</name>
<dbReference type="GO" id="GO:0005634">
    <property type="term" value="C:nucleus"/>
    <property type="evidence" value="ECO:0007669"/>
    <property type="project" value="TreeGrafter"/>
</dbReference>
<dbReference type="InterPro" id="IPR019151">
    <property type="entry name" value="Proteasome_assmbl_chaperone_2"/>
</dbReference>
<dbReference type="InterPro" id="IPR016562">
    <property type="entry name" value="Proteasome_assmbl_chp_2_euk"/>
</dbReference>
<evidence type="ECO:0000256" key="1">
    <source>
        <dbReference type="ARBA" id="ARBA00019186"/>
    </source>
</evidence>
<dbReference type="GO" id="GO:0000502">
    <property type="term" value="C:proteasome complex"/>
    <property type="evidence" value="ECO:0007669"/>
    <property type="project" value="UniProtKB-KW"/>
</dbReference>
<evidence type="ECO:0000256" key="2">
    <source>
        <dbReference type="ARBA" id="ARBA00023186"/>
    </source>
</evidence>
<dbReference type="EMBL" id="HAAD01002017">
    <property type="protein sequence ID" value="CDG68249.1"/>
    <property type="molecule type" value="mRNA"/>
</dbReference>
<dbReference type="AlphaFoldDB" id="T2M802"/>
<organism evidence="4">
    <name type="scientific">Hydra vulgaris</name>
    <name type="common">Hydra</name>
    <name type="synonym">Hydra attenuata</name>
    <dbReference type="NCBI Taxonomy" id="6087"/>
    <lineage>
        <taxon>Eukaryota</taxon>
        <taxon>Metazoa</taxon>
        <taxon>Cnidaria</taxon>
        <taxon>Hydrozoa</taxon>
        <taxon>Hydroidolina</taxon>
        <taxon>Anthoathecata</taxon>
        <taxon>Aplanulata</taxon>
        <taxon>Hydridae</taxon>
        <taxon>Hydra</taxon>
    </lineage>
</organism>
<dbReference type="OMA" id="HSTPFRY"/>
<dbReference type="InterPro" id="IPR038389">
    <property type="entry name" value="PSMG2_sf"/>
</dbReference>
<dbReference type="GO" id="GO:0005829">
    <property type="term" value="C:cytosol"/>
    <property type="evidence" value="ECO:0007669"/>
    <property type="project" value="TreeGrafter"/>
</dbReference>
<comment type="similarity">
    <text evidence="3">Belongs to the PSMG2 family.</text>
</comment>
<dbReference type="Pfam" id="PF09754">
    <property type="entry name" value="PAC2"/>
    <property type="match status" value="1"/>
</dbReference>
<keyword evidence="2" id="KW-0143">Chaperone</keyword>
<proteinExistence type="evidence at transcript level"/>
<gene>
    <name evidence="4" type="primary">PSMG2</name>
</gene>
<dbReference type="PANTHER" id="PTHR12970:SF1">
    <property type="entry name" value="PROTEASOME ASSEMBLY CHAPERONE 2"/>
    <property type="match status" value="1"/>
</dbReference>
<accession>T2M802</accession>
<reference evidence="4" key="1">
    <citation type="journal article" date="2013" name="Genome Biol. Evol.">
        <title>Punctuated emergences of genetic and phenotypic innovations in eumetazoan, bilaterian, euteleostome, and hominidae ancestors.</title>
        <authorList>
            <person name="Wenger Y."/>
            <person name="Galliot B."/>
        </authorList>
    </citation>
    <scope>NUCLEOTIDE SEQUENCE</scope>
    <source>
        <tissue evidence="4">Whole animals</tissue>
    </source>
</reference>
<protein>
    <recommendedName>
        <fullName evidence="1">Proteasome assembly chaperone 2</fullName>
    </recommendedName>
</protein>